<dbReference type="RefSeq" id="WP_236066898.1">
    <property type="nucleotide sequence ID" value="NZ_CAJNBK010000009.1"/>
</dbReference>
<accession>A0ABM8RPA2</accession>
<dbReference type="InterPro" id="IPR014262">
    <property type="entry name" value="HAF_rpt"/>
</dbReference>
<protein>
    <recommendedName>
        <fullName evidence="3">Extracellular repeat, HAF family</fullName>
    </recommendedName>
</protein>
<comment type="caution">
    <text evidence="1">The sequence shown here is derived from an EMBL/GenBank/DDBJ whole genome shotgun (WGS) entry which is preliminary data.</text>
</comment>
<reference evidence="1 2" key="1">
    <citation type="submission" date="2021-02" db="EMBL/GenBank/DDBJ databases">
        <authorList>
            <person name="Vanwijnsberghe S."/>
        </authorList>
    </citation>
    <scope>NUCLEOTIDE SEQUENCE [LARGE SCALE GENOMIC DNA]</scope>
    <source>
        <strain evidence="1 2">LMG 31837</strain>
    </source>
</reference>
<keyword evidence="2" id="KW-1185">Reference proteome</keyword>
<organism evidence="1 2">
    <name type="scientific">Paraburkholderia haematera</name>
    <dbReference type="NCBI Taxonomy" id="2793077"/>
    <lineage>
        <taxon>Bacteria</taxon>
        <taxon>Pseudomonadati</taxon>
        <taxon>Pseudomonadota</taxon>
        <taxon>Betaproteobacteria</taxon>
        <taxon>Burkholderiales</taxon>
        <taxon>Burkholderiaceae</taxon>
        <taxon>Paraburkholderia</taxon>
    </lineage>
</organism>
<proteinExistence type="predicted"/>
<evidence type="ECO:0000313" key="1">
    <source>
        <dbReference type="EMBL" id="CAE6764185.1"/>
    </source>
</evidence>
<dbReference type="NCBIfam" id="TIGR02913">
    <property type="entry name" value="HAF_rpt"/>
    <property type="match status" value="1"/>
</dbReference>
<sequence length="95" mass="10075">MQSAFKVVSSVHYVRRALIVFTLLAVAAFQPAAGQSFIIRDLGALPGGSNYSNALGINERGQVVGYSITAGGNTHACLFEKGGGDRPGHVSRWQR</sequence>
<evidence type="ECO:0008006" key="3">
    <source>
        <dbReference type="Google" id="ProtNLM"/>
    </source>
</evidence>
<evidence type="ECO:0000313" key="2">
    <source>
        <dbReference type="Proteomes" id="UP000672526"/>
    </source>
</evidence>
<dbReference type="EMBL" id="CAJNBK010000009">
    <property type="protein sequence ID" value="CAE6764185.1"/>
    <property type="molecule type" value="Genomic_DNA"/>
</dbReference>
<dbReference type="Proteomes" id="UP000672526">
    <property type="component" value="Unassembled WGS sequence"/>
</dbReference>
<gene>
    <name evidence="1" type="ORF">R69888_03551</name>
</gene>
<name>A0ABM8RPA2_9BURK</name>